<evidence type="ECO:0000256" key="3">
    <source>
        <dbReference type="PIRSR" id="PIRSR633199-1"/>
    </source>
</evidence>
<feature type="transmembrane region" description="Helical" evidence="4">
    <location>
        <begin position="46"/>
        <end position="69"/>
    </location>
</feature>
<dbReference type="InterPro" id="IPR033199">
    <property type="entry name" value="DDAH-like"/>
</dbReference>
<dbReference type="OrthoDB" id="3196313at2"/>
<gene>
    <name evidence="5" type="ORF">ELQ92_06470</name>
</gene>
<evidence type="ECO:0000256" key="1">
    <source>
        <dbReference type="ARBA" id="ARBA00008532"/>
    </source>
</evidence>
<keyword evidence="4" id="KW-1133">Transmembrane helix</keyword>
<evidence type="ECO:0000313" key="6">
    <source>
        <dbReference type="Proteomes" id="UP000288603"/>
    </source>
</evidence>
<dbReference type="EMBL" id="RZNC01000002">
    <property type="protein sequence ID" value="RWZ64408.1"/>
    <property type="molecule type" value="Genomic_DNA"/>
</dbReference>
<name>A0A3S5CM06_9MICO</name>
<dbReference type="GO" id="GO:0016403">
    <property type="term" value="F:dimethylargininase activity"/>
    <property type="evidence" value="ECO:0007669"/>
    <property type="project" value="TreeGrafter"/>
</dbReference>
<dbReference type="AlphaFoldDB" id="A0A3S5CM06"/>
<keyword evidence="6" id="KW-1185">Reference proteome</keyword>
<keyword evidence="4" id="KW-0812">Transmembrane</keyword>
<dbReference type="GO" id="GO:0006525">
    <property type="term" value="P:arginine metabolic process"/>
    <property type="evidence" value="ECO:0007669"/>
    <property type="project" value="TreeGrafter"/>
</dbReference>
<accession>A0A3S5CM06</accession>
<dbReference type="NCBIfam" id="NF045660">
    <property type="entry name" value="DiMthArgaseDdahStm"/>
    <property type="match status" value="1"/>
</dbReference>
<dbReference type="GO" id="GO:0016597">
    <property type="term" value="F:amino acid binding"/>
    <property type="evidence" value="ECO:0007669"/>
    <property type="project" value="TreeGrafter"/>
</dbReference>
<dbReference type="PANTHER" id="PTHR12737:SF9">
    <property type="entry name" value="DIMETHYLARGININASE"/>
    <property type="match status" value="1"/>
</dbReference>
<evidence type="ECO:0000313" key="5">
    <source>
        <dbReference type="EMBL" id="RWZ64408.1"/>
    </source>
</evidence>
<feature type="active site" description="Proton donor" evidence="3">
    <location>
        <position position="311"/>
    </location>
</feature>
<keyword evidence="4" id="KW-0472">Membrane</keyword>
<keyword evidence="2 5" id="KW-0378">Hydrolase</keyword>
<reference evidence="5 6" key="1">
    <citation type="submission" date="2018-12" db="EMBL/GenBank/DDBJ databases">
        <authorList>
            <person name="Li F."/>
        </authorList>
    </citation>
    <scope>NUCLEOTIDE SEQUENCE [LARGE SCALE GENOMIC DNA]</scope>
    <source>
        <strain evidence="5 6">8H24J-4-2</strain>
    </source>
</reference>
<dbReference type="PANTHER" id="PTHR12737">
    <property type="entry name" value="DIMETHYLARGININE DIMETHYLAMINOHYDROLASE"/>
    <property type="match status" value="1"/>
</dbReference>
<evidence type="ECO:0000256" key="4">
    <source>
        <dbReference type="SAM" id="Phobius"/>
    </source>
</evidence>
<dbReference type="Proteomes" id="UP000288603">
    <property type="component" value="Unassembled WGS sequence"/>
</dbReference>
<protein>
    <submittedName>
        <fullName evidence="5">Dimethylarginine dimethylaminohydrolase</fullName>
    </submittedName>
</protein>
<dbReference type="RefSeq" id="WP_128498188.1">
    <property type="nucleotide sequence ID" value="NZ_RZNC01000002.1"/>
</dbReference>
<comment type="similarity">
    <text evidence="1">Belongs to the DDAH family.</text>
</comment>
<feature type="active site" description="Nucleophile" evidence="3">
    <location>
        <position position="396"/>
    </location>
</feature>
<dbReference type="Gene3D" id="3.75.10.10">
    <property type="entry name" value="L-arginine/glycine Amidinotransferase, Chain A"/>
    <property type="match status" value="1"/>
</dbReference>
<proteinExistence type="inferred from homology"/>
<sequence length="402" mass="42333">MSVSWGRRLLASVLSGVASAGLVHLAMLVAFWIADSSNPAIIGAAHQYFLSASLIAFVVVFAFGVFGLLDRWWGALVAGVAAGIIAPLAGTSLQVVTQGVPIDDTFVPSIAATLLTVNFGFLVAAVAVVSTVGRLVYRAVVGGGGTDEAPTRVALVRLPAKNLADGQTTHLERSPIDTDLADSQWDAYVAAFTEHGWTTQEVPYAERLADSVFVEDAVVVIDDLAIIARSGSEARRGETDGVEEVLTARGLDIERISNPGTLDGGDVLVVGKTVYVGRSSRTNADGIAQFRALLVARGFEVVAVPVTRALHLKSTVTALPDGTVIGRDDLVDEPRLFARFLPVPEREGVAVVALDPETLLMSAAAPETAELLRELGYDVVTVDISEFEKLEGCVTCLSVRLG</sequence>
<feature type="transmembrane region" description="Helical" evidence="4">
    <location>
        <begin position="109"/>
        <end position="129"/>
    </location>
</feature>
<dbReference type="GO" id="GO:0045429">
    <property type="term" value="P:positive regulation of nitric oxide biosynthetic process"/>
    <property type="evidence" value="ECO:0007669"/>
    <property type="project" value="TreeGrafter"/>
</dbReference>
<evidence type="ECO:0000256" key="2">
    <source>
        <dbReference type="ARBA" id="ARBA00022801"/>
    </source>
</evidence>
<dbReference type="SUPFAM" id="SSF55909">
    <property type="entry name" value="Pentein"/>
    <property type="match status" value="1"/>
</dbReference>
<dbReference type="GO" id="GO:0000052">
    <property type="term" value="P:citrulline metabolic process"/>
    <property type="evidence" value="ECO:0007669"/>
    <property type="project" value="TreeGrafter"/>
</dbReference>
<dbReference type="Pfam" id="PF02274">
    <property type="entry name" value="ADI"/>
    <property type="match status" value="1"/>
</dbReference>
<comment type="caution">
    <text evidence="5">The sequence shown here is derived from an EMBL/GenBank/DDBJ whole genome shotgun (WGS) entry which is preliminary data.</text>
</comment>
<feature type="transmembrane region" description="Helical" evidence="4">
    <location>
        <begin position="9"/>
        <end position="34"/>
    </location>
</feature>
<organism evidence="5 6">
    <name type="scientific">Labedella populi</name>
    <dbReference type="NCBI Taxonomy" id="2498850"/>
    <lineage>
        <taxon>Bacteria</taxon>
        <taxon>Bacillati</taxon>
        <taxon>Actinomycetota</taxon>
        <taxon>Actinomycetes</taxon>
        <taxon>Micrococcales</taxon>
        <taxon>Microbacteriaceae</taxon>
        <taxon>Labedella</taxon>
    </lineage>
</organism>
<feature type="transmembrane region" description="Helical" evidence="4">
    <location>
        <begin position="76"/>
        <end position="97"/>
    </location>
</feature>